<dbReference type="RefSeq" id="WP_236640567.1">
    <property type="nucleotide sequence ID" value="NZ_CP045032.1"/>
</dbReference>
<accession>A0A5J6Z997</accession>
<gene>
    <name evidence="2" type="ORF">CUROG_00530</name>
</gene>
<protein>
    <recommendedName>
        <fullName evidence="1">MmeI-like N-terminal domain-containing protein</fullName>
    </recommendedName>
</protein>
<reference evidence="3" key="1">
    <citation type="submission" date="2019-10" db="EMBL/GenBank/DDBJ databases">
        <title>Complete genome sequence of Corynebacterium urogenitalis DSM 108747, isolated from the genital tract of a cow.</title>
        <authorList>
            <person name="Ruckert C."/>
            <person name="Ballas P."/>
            <person name="Wagener K."/>
            <person name="Drillich M."/>
            <person name="Kaempfer P."/>
            <person name="Busse H.-J."/>
            <person name="Ehling-Schulz M."/>
        </authorList>
    </citation>
    <scope>NUCLEOTIDE SEQUENCE [LARGE SCALE GENOMIC DNA]</scope>
    <source>
        <strain evidence="3">LMM 1652</strain>
    </source>
</reference>
<evidence type="ECO:0000259" key="1">
    <source>
        <dbReference type="Pfam" id="PF20464"/>
    </source>
</evidence>
<dbReference type="AlphaFoldDB" id="A0A5J6Z997"/>
<name>A0A5J6Z997_9CORY</name>
<dbReference type="EMBL" id="CP045032">
    <property type="protein sequence ID" value="QFQ01510.1"/>
    <property type="molecule type" value="Genomic_DNA"/>
</dbReference>
<feature type="domain" description="MmeI-like N-terminal" evidence="1">
    <location>
        <begin position="31"/>
        <end position="143"/>
    </location>
</feature>
<sequence length="150" mass="16897">MTPASSATAIDRGSIRTQLNSFVSHWRPRIDEWRETGKKHTEKSHAQQFWSDLLRCFGIIPERIDLFERDAARASTGGGGYIDLFWLGVVLGEAKSLGADLSKAFDQALDYLAGGSIGQHEWPKFTLVADFEYLRLPQSGEGSWTHVHYR</sequence>
<keyword evidence="3" id="KW-1185">Reference proteome</keyword>
<dbReference type="InterPro" id="IPR046817">
    <property type="entry name" value="MmeI_N"/>
</dbReference>
<dbReference type="Pfam" id="PF20464">
    <property type="entry name" value="MmeI_N"/>
    <property type="match status" value="1"/>
</dbReference>
<dbReference type="KEGG" id="cuo:CUROG_00530"/>
<proteinExistence type="predicted"/>
<evidence type="ECO:0000313" key="3">
    <source>
        <dbReference type="Proteomes" id="UP000326711"/>
    </source>
</evidence>
<evidence type="ECO:0000313" key="2">
    <source>
        <dbReference type="EMBL" id="QFQ01510.1"/>
    </source>
</evidence>
<organism evidence="2 3">
    <name type="scientific">Corynebacterium urogenitale</name>
    <dbReference type="NCBI Taxonomy" id="2487892"/>
    <lineage>
        <taxon>Bacteria</taxon>
        <taxon>Bacillati</taxon>
        <taxon>Actinomycetota</taxon>
        <taxon>Actinomycetes</taxon>
        <taxon>Mycobacteriales</taxon>
        <taxon>Corynebacteriaceae</taxon>
        <taxon>Corynebacterium</taxon>
    </lineage>
</organism>
<dbReference type="Proteomes" id="UP000326711">
    <property type="component" value="Chromosome"/>
</dbReference>